<dbReference type="AlphaFoldDB" id="A0A317NW85"/>
<protein>
    <submittedName>
        <fullName evidence="3">Activator of Hsp90 ATPase-like protein</fullName>
    </submittedName>
</protein>
<dbReference type="EMBL" id="QGTL01000002">
    <property type="protein sequence ID" value="PWV79511.1"/>
    <property type="molecule type" value="Genomic_DNA"/>
</dbReference>
<feature type="domain" description="Activator of Hsp90 ATPase homologue 1/2-like C-terminal" evidence="2">
    <location>
        <begin position="16"/>
        <end position="150"/>
    </location>
</feature>
<gene>
    <name evidence="3" type="ORF">DFR69_102574</name>
</gene>
<evidence type="ECO:0000256" key="1">
    <source>
        <dbReference type="ARBA" id="ARBA00006817"/>
    </source>
</evidence>
<dbReference type="InterPro" id="IPR013538">
    <property type="entry name" value="ASHA1/2-like_C"/>
</dbReference>
<dbReference type="Gene3D" id="3.30.530.20">
    <property type="match status" value="1"/>
</dbReference>
<accession>A0A317NW85</accession>
<organism evidence="3 4">
    <name type="scientific">Nocardia neocaledoniensis</name>
    <dbReference type="NCBI Taxonomy" id="236511"/>
    <lineage>
        <taxon>Bacteria</taxon>
        <taxon>Bacillati</taxon>
        <taxon>Actinomycetota</taxon>
        <taxon>Actinomycetes</taxon>
        <taxon>Mycobacteriales</taxon>
        <taxon>Nocardiaceae</taxon>
        <taxon>Nocardia</taxon>
    </lineage>
</organism>
<dbReference type="CDD" id="cd07814">
    <property type="entry name" value="SRPBCC_CalC_Aha1-like"/>
    <property type="match status" value="1"/>
</dbReference>
<dbReference type="Pfam" id="PF08327">
    <property type="entry name" value="AHSA1"/>
    <property type="match status" value="1"/>
</dbReference>
<comment type="caution">
    <text evidence="3">The sequence shown here is derived from an EMBL/GenBank/DDBJ whole genome shotgun (WGS) entry which is preliminary data.</text>
</comment>
<dbReference type="Proteomes" id="UP000246410">
    <property type="component" value="Unassembled WGS sequence"/>
</dbReference>
<comment type="similarity">
    <text evidence="1">Belongs to the AHA1 family.</text>
</comment>
<name>A0A317NW85_9NOCA</name>
<dbReference type="RefSeq" id="WP_110036618.1">
    <property type="nucleotide sequence ID" value="NZ_QGTL01000002.1"/>
</dbReference>
<evidence type="ECO:0000313" key="4">
    <source>
        <dbReference type="Proteomes" id="UP000246410"/>
    </source>
</evidence>
<keyword evidence="4" id="KW-1185">Reference proteome</keyword>
<dbReference type="InterPro" id="IPR023393">
    <property type="entry name" value="START-like_dom_sf"/>
</dbReference>
<sequence length="165" mass="18453">MSNTEYLSATMSVSKSPEEVFAAVTDVRGWWNRNVIGDTAAVGDEFVFTDDIHYAGETARTNKEGIRFSRFRITEVVPGERVVWHVVDSDLSFVDDRDEWTGTDVVFEITADRTGTTLHFTHKGLTAAESECFDACSRGWTHYITESLPRLITTGTGLPFAKYDA</sequence>
<evidence type="ECO:0000259" key="2">
    <source>
        <dbReference type="Pfam" id="PF08327"/>
    </source>
</evidence>
<evidence type="ECO:0000313" key="3">
    <source>
        <dbReference type="EMBL" id="PWV79511.1"/>
    </source>
</evidence>
<proteinExistence type="inferred from homology"/>
<dbReference type="SUPFAM" id="SSF55961">
    <property type="entry name" value="Bet v1-like"/>
    <property type="match status" value="1"/>
</dbReference>
<reference evidence="3 4" key="1">
    <citation type="submission" date="2018-05" db="EMBL/GenBank/DDBJ databases">
        <title>Genomic Encyclopedia of Type Strains, Phase IV (KMG-IV): sequencing the most valuable type-strain genomes for metagenomic binning, comparative biology and taxonomic classification.</title>
        <authorList>
            <person name="Goeker M."/>
        </authorList>
    </citation>
    <scope>NUCLEOTIDE SEQUENCE [LARGE SCALE GENOMIC DNA]</scope>
    <source>
        <strain evidence="3 4">DSM 44717</strain>
    </source>
</reference>